<evidence type="ECO:0000313" key="4">
    <source>
        <dbReference type="Proteomes" id="UP000001175"/>
    </source>
</evidence>
<dbReference type="InterPro" id="IPR003769">
    <property type="entry name" value="ClpS_core"/>
</dbReference>
<organism evidence="3 4">
    <name type="scientific">Synechococcus sp. (strain ATCC 27144 / PCC 6301 / SAUG 1402/1)</name>
    <name type="common">Anacystis nidulans</name>
    <dbReference type="NCBI Taxonomy" id="269084"/>
    <lineage>
        <taxon>Bacteria</taxon>
        <taxon>Bacillati</taxon>
        <taxon>Cyanobacteriota</taxon>
        <taxon>Cyanophyceae</taxon>
        <taxon>Synechococcales</taxon>
        <taxon>Synechococcaceae</taxon>
        <taxon>Synechococcus</taxon>
    </lineage>
</organism>
<proteinExistence type="predicted"/>
<reference evidence="3 4" key="1">
    <citation type="journal article" date="2007" name="Photosyn. Res.">
        <title>Complete nucleotide sequence of the freshwater unicellular cyanobacterium Synechococcus elongatus PCC 6301 chromosome: gene content and organization.</title>
        <authorList>
            <person name="Sugita C."/>
            <person name="Ogata K."/>
            <person name="Shikata M."/>
            <person name="Jikuya H."/>
            <person name="Takano J."/>
            <person name="Furumichi M."/>
            <person name="Kanehisa M."/>
            <person name="Omata T."/>
            <person name="Sugiura M."/>
            <person name="Sugita M."/>
        </authorList>
    </citation>
    <scope>NUCLEOTIDE SEQUENCE [LARGE SCALE GENOMIC DNA]</scope>
    <source>
        <strain evidence="4">ATCC 27144 / PCC 6301 / SAUG 1402/1</strain>
    </source>
</reference>
<evidence type="ECO:0000259" key="2">
    <source>
        <dbReference type="Pfam" id="PF02617"/>
    </source>
</evidence>
<protein>
    <recommendedName>
        <fullName evidence="2">Adaptor protein ClpS core domain-containing protein</fullName>
    </recommendedName>
</protein>
<name>A0A0H3K8A5_SYNP6</name>
<sequence length="136" mass="15044">MSPQPDESVLSILGVPRPCVKKRSRNDAFVLTVLTCSLQAIAAPATAPGTTTTRVRQPYPHFRVIVLDDDVNTFQHVAECLLKYIPGMTGDRAWDLTNQVHYEGAATVWSGPQEQAELYHEQLRREGLTMAPLEAA</sequence>
<dbReference type="InterPro" id="IPR014719">
    <property type="entry name" value="Ribosomal_bL12_C/ClpS-like"/>
</dbReference>
<dbReference type="GO" id="GO:0006508">
    <property type="term" value="P:proteolysis"/>
    <property type="evidence" value="ECO:0007669"/>
    <property type="project" value="InterPro"/>
</dbReference>
<dbReference type="SUPFAM" id="SSF54736">
    <property type="entry name" value="ClpS-like"/>
    <property type="match status" value="1"/>
</dbReference>
<dbReference type="NCBIfam" id="NF009563">
    <property type="entry name" value="PRK13019.1-3"/>
    <property type="match status" value="1"/>
</dbReference>
<feature type="chain" id="PRO_5002613277" description="Adaptor protein ClpS core domain-containing protein" evidence="1">
    <location>
        <begin position="43"/>
        <end position="136"/>
    </location>
</feature>
<evidence type="ECO:0000256" key="1">
    <source>
        <dbReference type="SAM" id="SignalP"/>
    </source>
</evidence>
<dbReference type="Gene3D" id="3.30.1390.10">
    <property type="match status" value="1"/>
</dbReference>
<dbReference type="InterPro" id="IPR022935">
    <property type="entry name" value="ClpS"/>
</dbReference>
<dbReference type="EMBL" id="AP008231">
    <property type="protein sequence ID" value="BAD79233.1"/>
    <property type="molecule type" value="Genomic_DNA"/>
</dbReference>
<dbReference type="Proteomes" id="UP000001175">
    <property type="component" value="Chromosome"/>
</dbReference>
<dbReference type="PANTHER" id="PTHR33473:SF3">
    <property type="entry name" value="ATP-DEPENDENT CLP PROTEASE ADAPTER PROTEIN CLPS"/>
    <property type="match status" value="1"/>
</dbReference>
<evidence type="ECO:0000313" key="3">
    <source>
        <dbReference type="EMBL" id="BAD79233.1"/>
    </source>
</evidence>
<gene>
    <name evidence="3" type="ordered locus">syc1043_c</name>
</gene>
<dbReference type="KEGG" id="syc:syc1043_c"/>
<dbReference type="PANTHER" id="PTHR33473">
    <property type="entry name" value="ATP-DEPENDENT CLP PROTEASE ADAPTER PROTEIN CLPS1, CHLOROPLASTIC"/>
    <property type="match status" value="1"/>
</dbReference>
<dbReference type="eggNOG" id="COG2127">
    <property type="taxonomic scope" value="Bacteria"/>
</dbReference>
<accession>A0A0H3K8A5</accession>
<feature type="signal peptide" evidence="1">
    <location>
        <begin position="1"/>
        <end position="42"/>
    </location>
</feature>
<dbReference type="AlphaFoldDB" id="A0A0H3K8A5"/>
<feature type="domain" description="Adaptor protein ClpS core" evidence="2">
    <location>
        <begin position="59"/>
        <end position="127"/>
    </location>
</feature>
<keyword evidence="1" id="KW-0732">Signal</keyword>
<dbReference type="GO" id="GO:0030163">
    <property type="term" value="P:protein catabolic process"/>
    <property type="evidence" value="ECO:0007669"/>
    <property type="project" value="InterPro"/>
</dbReference>
<dbReference type="Pfam" id="PF02617">
    <property type="entry name" value="ClpS"/>
    <property type="match status" value="1"/>
</dbReference>